<dbReference type="GO" id="GO:0006814">
    <property type="term" value="P:sodium ion transport"/>
    <property type="evidence" value="ECO:0007669"/>
    <property type="project" value="InterPro"/>
</dbReference>
<dbReference type="EMBL" id="KZ155790">
    <property type="protein sequence ID" value="OUS45374.1"/>
    <property type="molecule type" value="Genomic_DNA"/>
</dbReference>
<comment type="similarity">
    <text evidence="2">Belongs to the COMM domain-containing protein 3 family.</text>
</comment>
<dbReference type="Pfam" id="PF07258">
    <property type="entry name" value="COMM_domain"/>
    <property type="match status" value="1"/>
</dbReference>
<dbReference type="Proteomes" id="UP000195557">
    <property type="component" value="Unassembled WGS sequence"/>
</dbReference>
<sequence length="191" mass="20600">MDLPASAVKSLSELDGLPKEELESVLSRVAVALTSDDLEKAAVETTSDDVERVVGAISTAFVEAGRRGFDTRDARATLERNGGCSSGTAEILAKSYGEIKRGLEERVKRHAMSSPILKLSAHACRADYVVSTSANGDAREPGFHLSWVLSDGRGEDERVNFECDAEEMAHLVETLREACRASEMIAARSDL</sequence>
<protein>
    <recommendedName>
        <fullName evidence="1">COMM domain-containing protein 3</fullName>
    </recommendedName>
</protein>
<evidence type="ECO:0000256" key="1">
    <source>
        <dbReference type="ARBA" id="ARBA00016548"/>
    </source>
</evidence>
<name>A0A1Y5IAX9_OSTTA</name>
<proteinExistence type="inferred from homology"/>
<dbReference type="CDD" id="cd04751">
    <property type="entry name" value="Commd3"/>
    <property type="match status" value="1"/>
</dbReference>
<dbReference type="PANTHER" id="PTHR31159:SF1">
    <property type="entry name" value="COMM DOMAIN-CONTAINING PROTEIN 3"/>
    <property type="match status" value="1"/>
</dbReference>
<evidence type="ECO:0000259" key="3">
    <source>
        <dbReference type="PROSITE" id="PS51269"/>
    </source>
</evidence>
<dbReference type="AlphaFoldDB" id="A0A1Y5IAX9"/>
<dbReference type="PROSITE" id="PS51269">
    <property type="entry name" value="COMM"/>
    <property type="match status" value="1"/>
</dbReference>
<dbReference type="PANTHER" id="PTHR31159">
    <property type="entry name" value="COMM DOMAIN-CONTAINING PROTEIN 3"/>
    <property type="match status" value="1"/>
</dbReference>
<gene>
    <name evidence="4" type="ORF">BE221DRAFT_199403</name>
</gene>
<dbReference type="InterPro" id="IPR017920">
    <property type="entry name" value="COMM"/>
</dbReference>
<evidence type="ECO:0000313" key="4">
    <source>
        <dbReference type="EMBL" id="OUS45374.1"/>
    </source>
</evidence>
<accession>A0A1Y5IAX9</accession>
<feature type="domain" description="COMM" evidence="3">
    <location>
        <begin position="118"/>
        <end position="186"/>
    </location>
</feature>
<evidence type="ECO:0000256" key="2">
    <source>
        <dbReference type="ARBA" id="ARBA00093469"/>
    </source>
</evidence>
<reference evidence="4" key="1">
    <citation type="submission" date="2017-04" db="EMBL/GenBank/DDBJ databases">
        <title>Population genomics of picophytoplankton unveils novel chromosome hypervariability.</title>
        <authorList>
            <consortium name="DOE Joint Genome Institute"/>
            <person name="Blanc-Mathieu R."/>
            <person name="Krasovec M."/>
            <person name="Hebrard M."/>
            <person name="Yau S."/>
            <person name="Desgranges E."/>
            <person name="Martin J."/>
            <person name="Schackwitz W."/>
            <person name="Kuo A."/>
            <person name="Salin G."/>
            <person name="Donnadieu C."/>
            <person name="Desdevises Y."/>
            <person name="Sanchez-Ferandin S."/>
            <person name="Moreau H."/>
            <person name="Rivals E."/>
            <person name="Grigoriev I.V."/>
            <person name="Grimsley N."/>
            <person name="Eyre-Walker A."/>
            <person name="Piganeau G."/>
        </authorList>
    </citation>
    <scope>NUCLEOTIDE SEQUENCE [LARGE SCALE GENOMIC DNA]</scope>
    <source>
        <strain evidence="4">RCC 1115</strain>
    </source>
</reference>
<organism evidence="4">
    <name type="scientific">Ostreococcus tauri</name>
    <name type="common">Marine green alga</name>
    <dbReference type="NCBI Taxonomy" id="70448"/>
    <lineage>
        <taxon>Eukaryota</taxon>
        <taxon>Viridiplantae</taxon>
        <taxon>Chlorophyta</taxon>
        <taxon>Mamiellophyceae</taxon>
        <taxon>Mamiellales</taxon>
        <taxon>Bathycoccaceae</taxon>
        <taxon>Ostreococcus</taxon>
    </lineage>
</organism>
<dbReference type="InterPro" id="IPR037355">
    <property type="entry name" value="COMMD3"/>
</dbReference>